<dbReference type="KEGG" id="ppsc:EHS13_25315"/>
<dbReference type="SUPFAM" id="SSF53850">
    <property type="entry name" value="Periplasmic binding protein-like II"/>
    <property type="match status" value="1"/>
</dbReference>
<dbReference type="PROSITE" id="PS51257">
    <property type="entry name" value="PROKAR_LIPOPROTEIN"/>
    <property type="match status" value="1"/>
</dbReference>
<protein>
    <submittedName>
        <fullName evidence="5">Extracellular solute-binding protein</fullName>
    </submittedName>
</protein>
<dbReference type="EMBL" id="CP034235">
    <property type="protein sequence ID" value="QGQ97974.1"/>
    <property type="molecule type" value="Genomic_DNA"/>
</dbReference>
<evidence type="ECO:0000313" key="6">
    <source>
        <dbReference type="Proteomes" id="UP000426246"/>
    </source>
</evidence>
<evidence type="ECO:0000256" key="1">
    <source>
        <dbReference type="ARBA" id="ARBA00008520"/>
    </source>
</evidence>
<keyword evidence="6" id="KW-1185">Reference proteome</keyword>
<sequence length="458" mass="49391">MKVLFKTAAKTLIISLVASVFLTACSKSEPTASTSAAPVAEATEKVTIAPSTAAAETTAPTAKPLENVTIDFWHAFGEGEEKVLKEDVLPAFEKLNPTIKVNAIRMPTENLDAQVLTAAAGGAVPDLMRMDNTWISRFAKEGALQTVEGFPGFDQVVANSFKAPMDTNLFNGKYYGVPLDTNTRVAIYNKELLKLAGATEPPKTMDELVTLAKNLKAKGKYYGITIGGANTWDISAFFWTLGGKYTDDKFATATGFINSPESIKALETIVSWNADKLLAPPILGGAPGTWEGLRGDKGVAANYMMITDGPWFFSILGDAVKDTMIAATIPKGPDGQSHSIIGGQDLVIFKDAKHPNEAWTFSQYMLSEEVQTLMTLKTGAIPTNTNAAKSEKLKDVYYLQAYVDEMATAFARTPTPRWNEISELIGTSFESVLRKKSTAKEALDKAAKEIDAILATTN</sequence>
<keyword evidence="3 4" id="KW-0732">Signal</keyword>
<dbReference type="PANTHER" id="PTHR30061:SF50">
    <property type="entry name" value="MALTOSE_MALTODEXTRIN-BINDING PERIPLASMIC PROTEIN"/>
    <property type="match status" value="1"/>
</dbReference>
<dbReference type="OrthoDB" id="9808332at2"/>
<evidence type="ECO:0000256" key="4">
    <source>
        <dbReference type="SAM" id="SignalP"/>
    </source>
</evidence>
<dbReference type="GO" id="GO:0055052">
    <property type="term" value="C:ATP-binding cassette (ABC) transporter complex, substrate-binding subunit-containing"/>
    <property type="evidence" value="ECO:0007669"/>
    <property type="project" value="TreeGrafter"/>
</dbReference>
<dbReference type="AlphaFoldDB" id="A0A6B8RQ97"/>
<dbReference type="GO" id="GO:0015768">
    <property type="term" value="P:maltose transport"/>
    <property type="evidence" value="ECO:0007669"/>
    <property type="project" value="TreeGrafter"/>
</dbReference>
<feature type="signal peptide" evidence="4">
    <location>
        <begin position="1"/>
        <end position="26"/>
    </location>
</feature>
<comment type="similarity">
    <text evidence="1">Belongs to the bacterial solute-binding protein 1 family.</text>
</comment>
<reference evidence="6" key="1">
    <citation type="submission" date="2018-11" db="EMBL/GenBank/DDBJ databases">
        <title>Complete genome sequence of Paenibacillus sp. ML311-T8.</title>
        <authorList>
            <person name="Nam Y.-D."/>
            <person name="Kang J."/>
            <person name="Chung W.-H."/>
            <person name="Park Y.S."/>
        </authorList>
    </citation>
    <scope>NUCLEOTIDE SEQUENCE [LARGE SCALE GENOMIC DNA]</scope>
    <source>
        <strain evidence="6">ML311-T8</strain>
    </source>
</reference>
<name>A0A6B8RQ97_9BACL</name>
<feature type="chain" id="PRO_5025363763" evidence="4">
    <location>
        <begin position="27"/>
        <end position="458"/>
    </location>
</feature>
<dbReference type="Gene3D" id="3.40.190.10">
    <property type="entry name" value="Periplasmic binding protein-like II"/>
    <property type="match status" value="2"/>
</dbReference>
<keyword evidence="2" id="KW-0813">Transport</keyword>
<dbReference type="Proteomes" id="UP000426246">
    <property type="component" value="Chromosome"/>
</dbReference>
<organism evidence="5 6">
    <name type="scientific">Paenibacillus psychroresistens</name>
    <dbReference type="NCBI Taxonomy" id="1778678"/>
    <lineage>
        <taxon>Bacteria</taxon>
        <taxon>Bacillati</taxon>
        <taxon>Bacillota</taxon>
        <taxon>Bacilli</taxon>
        <taxon>Bacillales</taxon>
        <taxon>Paenibacillaceae</taxon>
        <taxon>Paenibacillus</taxon>
    </lineage>
</organism>
<evidence type="ECO:0000313" key="5">
    <source>
        <dbReference type="EMBL" id="QGQ97974.1"/>
    </source>
</evidence>
<dbReference type="RefSeq" id="WP_155703068.1">
    <property type="nucleotide sequence ID" value="NZ_CP034235.1"/>
</dbReference>
<evidence type="ECO:0000256" key="2">
    <source>
        <dbReference type="ARBA" id="ARBA00022448"/>
    </source>
</evidence>
<dbReference type="GO" id="GO:1901982">
    <property type="term" value="F:maltose binding"/>
    <property type="evidence" value="ECO:0007669"/>
    <property type="project" value="TreeGrafter"/>
</dbReference>
<evidence type="ECO:0000256" key="3">
    <source>
        <dbReference type="ARBA" id="ARBA00022729"/>
    </source>
</evidence>
<proteinExistence type="inferred from homology"/>
<dbReference type="GO" id="GO:0042956">
    <property type="term" value="P:maltodextrin transmembrane transport"/>
    <property type="evidence" value="ECO:0007669"/>
    <property type="project" value="TreeGrafter"/>
</dbReference>
<dbReference type="Pfam" id="PF01547">
    <property type="entry name" value="SBP_bac_1"/>
    <property type="match status" value="1"/>
</dbReference>
<accession>A0A6B8RQ97</accession>
<gene>
    <name evidence="5" type="ORF">EHS13_25315</name>
</gene>
<dbReference type="InterPro" id="IPR006059">
    <property type="entry name" value="SBP"/>
</dbReference>
<dbReference type="PANTHER" id="PTHR30061">
    <property type="entry name" value="MALTOSE-BINDING PERIPLASMIC PROTEIN"/>
    <property type="match status" value="1"/>
</dbReference>